<dbReference type="Proteomes" id="UP000035100">
    <property type="component" value="Unassembled WGS sequence"/>
</dbReference>
<name>A0A0D0NKK1_9RHOB</name>
<dbReference type="PRINTS" id="PR00039">
    <property type="entry name" value="HTHLYSR"/>
</dbReference>
<dbReference type="PANTHER" id="PTHR30419:SF31">
    <property type="entry name" value="BLR3139 PROTEIN"/>
    <property type="match status" value="1"/>
</dbReference>
<dbReference type="eggNOG" id="COG0583">
    <property type="taxonomic scope" value="Bacteria"/>
</dbReference>
<dbReference type="PATRIC" id="fig|1123501.6.peg.2690"/>
<comment type="similarity">
    <text evidence="1">Belongs to the LysR transcriptional regulatory family.</text>
</comment>
<dbReference type="RefSeq" id="WP_018301482.1">
    <property type="nucleotide sequence ID" value="NZ_KB902277.1"/>
</dbReference>
<dbReference type="STRING" id="1123501.Wenmar_02579"/>
<accession>A0A0D0NKK1</accession>
<dbReference type="CDD" id="cd05466">
    <property type="entry name" value="PBP2_LTTR_substrate"/>
    <property type="match status" value="1"/>
</dbReference>
<dbReference type="InterPro" id="IPR000847">
    <property type="entry name" value="LysR_HTH_N"/>
</dbReference>
<dbReference type="AlphaFoldDB" id="A0A0D0NKK1"/>
<dbReference type="GO" id="GO:0005829">
    <property type="term" value="C:cytosol"/>
    <property type="evidence" value="ECO:0007669"/>
    <property type="project" value="TreeGrafter"/>
</dbReference>
<keyword evidence="3" id="KW-0238">DNA-binding</keyword>
<evidence type="ECO:0000313" key="6">
    <source>
        <dbReference type="EMBL" id="KIQ68850.1"/>
    </source>
</evidence>
<organism evidence="6 7">
    <name type="scientific">Wenxinia marina DSM 24838</name>
    <dbReference type="NCBI Taxonomy" id="1123501"/>
    <lineage>
        <taxon>Bacteria</taxon>
        <taxon>Pseudomonadati</taxon>
        <taxon>Pseudomonadota</taxon>
        <taxon>Alphaproteobacteria</taxon>
        <taxon>Rhodobacterales</taxon>
        <taxon>Roseobacteraceae</taxon>
        <taxon>Wenxinia</taxon>
    </lineage>
</organism>
<proteinExistence type="inferred from homology"/>
<dbReference type="Pfam" id="PF03466">
    <property type="entry name" value="LysR_substrate"/>
    <property type="match status" value="1"/>
</dbReference>
<dbReference type="PANTHER" id="PTHR30419">
    <property type="entry name" value="HTH-TYPE TRANSCRIPTIONAL REGULATOR YBHD"/>
    <property type="match status" value="1"/>
</dbReference>
<dbReference type="Gene3D" id="3.40.190.290">
    <property type="match status" value="1"/>
</dbReference>
<evidence type="ECO:0000256" key="1">
    <source>
        <dbReference type="ARBA" id="ARBA00009437"/>
    </source>
</evidence>
<feature type="domain" description="HTH lysR-type" evidence="5">
    <location>
        <begin position="1"/>
        <end position="57"/>
    </location>
</feature>
<dbReference type="OrthoDB" id="9815174at2"/>
<sequence>MIDKLEMFVALAQARHFGRAAEAVGVTQPTLSAAIKSLEAELGVMLVQRGSRFGGLTPEGKRVLDWARRIVGDARTMKEELRAARSGLSGDLRLAVIPTALSAVSELTTALAAAHPNVRFTILSATSTDILSMIEDLRVDAGITYLDNEPLGRVVTVPLYDERYALIVRNDSIFAGRASVPWAELGTLPLALLTPDMQNRRITGGHLAAAGVRTQPSVETNSTIVLISHVLQGWATVLPMRAAEIFLASAPVAAIPLVEPDARNAVGLVAPWREPHTPVIDALLREAGRLSGI</sequence>
<dbReference type="EMBL" id="AONG01000012">
    <property type="protein sequence ID" value="KIQ68850.1"/>
    <property type="molecule type" value="Genomic_DNA"/>
</dbReference>
<evidence type="ECO:0000256" key="3">
    <source>
        <dbReference type="ARBA" id="ARBA00023125"/>
    </source>
</evidence>
<dbReference type="SUPFAM" id="SSF53850">
    <property type="entry name" value="Periplasmic binding protein-like II"/>
    <property type="match status" value="1"/>
</dbReference>
<evidence type="ECO:0000259" key="5">
    <source>
        <dbReference type="PROSITE" id="PS50931"/>
    </source>
</evidence>
<dbReference type="Pfam" id="PF00126">
    <property type="entry name" value="HTH_1"/>
    <property type="match status" value="1"/>
</dbReference>
<keyword evidence="2" id="KW-0805">Transcription regulation</keyword>
<dbReference type="InterPro" id="IPR036388">
    <property type="entry name" value="WH-like_DNA-bd_sf"/>
</dbReference>
<keyword evidence="7" id="KW-1185">Reference proteome</keyword>
<dbReference type="InterPro" id="IPR005119">
    <property type="entry name" value="LysR_subst-bd"/>
</dbReference>
<comment type="caution">
    <text evidence="6">The sequence shown here is derived from an EMBL/GenBank/DDBJ whole genome shotgun (WGS) entry which is preliminary data.</text>
</comment>
<dbReference type="GO" id="GO:0003677">
    <property type="term" value="F:DNA binding"/>
    <property type="evidence" value="ECO:0007669"/>
    <property type="project" value="UniProtKB-KW"/>
</dbReference>
<evidence type="ECO:0000313" key="7">
    <source>
        <dbReference type="Proteomes" id="UP000035100"/>
    </source>
</evidence>
<reference evidence="6 7" key="1">
    <citation type="submission" date="2013-01" db="EMBL/GenBank/DDBJ databases">
        <authorList>
            <person name="Fiebig A."/>
            <person name="Goeker M."/>
            <person name="Klenk H.-P.P."/>
        </authorList>
    </citation>
    <scope>NUCLEOTIDE SEQUENCE [LARGE SCALE GENOMIC DNA]</scope>
    <source>
        <strain evidence="6 7">DSM 24838</strain>
    </source>
</reference>
<dbReference type="InterPro" id="IPR050950">
    <property type="entry name" value="HTH-type_LysR_regulators"/>
</dbReference>
<dbReference type="SUPFAM" id="SSF46785">
    <property type="entry name" value="Winged helix' DNA-binding domain"/>
    <property type="match status" value="1"/>
</dbReference>
<dbReference type="Gene3D" id="1.10.10.10">
    <property type="entry name" value="Winged helix-like DNA-binding domain superfamily/Winged helix DNA-binding domain"/>
    <property type="match status" value="1"/>
</dbReference>
<dbReference type="InterPro" id="IPR036390">
    <property type="entry name" value="WH_DNA-bd_sf"/>
</dbReference>
<protein>
    <submittedName>
        <fullName evidence="6">Transcriptional regulator</fullName>
    </submittedName>
</protein>
<keyword evidence="4" id="KW-0804">Transcription</keyword>
<gene>
    <name evidence="6" type="ORF">Wenmar_02579</name>
</gene>
<evidence type="ECO:0000256" key="4">
    <source>
        <dbReference type="ARBA" id="ARBA00023163"/>
    </source>
</evidence>
<evidence type="ECO:0000256" key="2">
    <source>
        <dbReference type="ARBA" id="ARBA00023015"/>
    </source>
</evidence>
<dbReference type="GO" id="GO:0003700">
    <property type="term" value="F:DNA-binding transcription factor activity"/>
    <property type="evidence" value="ECO:0007669"/>
    <property type="project" value="InterPro"/>
</dbReference>
<dbReference type="FunFam" id="1.10.10.10:FF:000001">
    <property type="entry name" value="LysR family transcriptional regulator"/>
    <property type="match status" value="1"/>
</dbReference>
<dbReference type="PROSITE" id="PS50931">
    <property type="entry name" value="HTH_LYSR"/>
    <property type="match status" value="1"/>
</dbReference>